<evidence type="ECO:0000256" key="2">
    <source>
        <dbReference type="ARBA" id="ARBA00005884"/>
    </source>
</evidence>
<sequence length="319" mass="36145">MNIIIISYDNFLGMGNWEYGKRSLYTFLFGTEDPLHMRCKTLLNHSRWWSPSRSPPETETESGSSKRSQLRMTNSNAVENHRNNVGVATKQTKKINREEKGKSSSISSFVCEICIVTKTEAESFTISGCTHSYCTDCVVKYVCSKLDDNVINIRCPVPRCRGLLETNGCREILPKSVLHRWEKSLREAAVLESESKRFLYDRRSNDGPHPRQMCVTCTDEDRMMMKLAERNGWKRCPKCRFYVEKKPFTCSRILCRCGHVFCYGCGGSPCGGSPCVGSTCGGSAFFPPSWFIGLSILFGFIILFIRLTEGKNSDALDFI</sequence>
<dbReference type="PANTHER" id="PTHR11685">
    <property type="entry name" value="RBR FAMILY RING FINGER AND IBR DOMAIN-CONTAINING"/>
    <property type="match status" value="1"/>
</dbReference>
<dbReference type="Gene3D" id="3.30.40.10">
    <property type="entry name" value="Zinc/RING finger domain, C3HC4 (zinc finger)"/>
    <property type="match status" value="1"/>
</dbReference>
<organism evidence="14 15">
    <name type="scientific">Arachis hypogaea</name>
    <name type="common">Peanut</name>
    <dbReference type="NCBI Taxonomy" id="3818"/>
    <lineage>
        <taxon>Eukaryota</taxon>
        <taxon>Viridiplantae</taxon>
        <taxon>Streptophyta</taxon>
        <taxon>Embryophyta</taxon>
        <taxon>Tracheophyta</taxon>
        <taxon>Spermatophyta</taxon>
        <taxon>Magnoliopsida</taxon>
        <taxon>eudicotyledons</taxon>
        <taxon>Gunneridae</taxon>
        <taxon>Pentapetalae</taxon>
        <taxon>rosids</taxon>
        <taxon>fabids</taxon>
        <taxon>Fabales</taxon>
        <taxon>Fabaceae</taxon>
        <taxon>Papilionoideae</taxon>
        <taxon>50 kb inversion clade</taxon>
        <taxon>dalbergioids sensu lato</taxon>
        <taxon>Dalbergieae</taxon>
        <taxon>Pterocarpus clade</taxon>
        <taxon>Arachis</taxon>
    </lineage>
</organism>
<reference evidence="14 15" key="1">
    <citation type="submission" date="2019-01" db="EMBL/GenBank/DDBJ databases">
        <title>Sequencing of cultivated peanut Arachis hypogaea provides insights into genome evolution and oil improvement.</title>
        <authorList>
            <person name="Chen X."/>
        </authorList>
    </citation>
    <scope>NUCLEOTIDE SEQUENCE [LARGE SCALE GENOMIC DNA]</scope>
    <source>
        <strain evidence="15">cv. Fuhuasheng</strain>
        <tissue evidence="14">Leaves</tissue>
    </source>
</reference>
<dbReference type="Proteomes" id="UP000289738">
    <property type="component" value="Chromosome B10"/>
</dbReference>
<comment type="function">
    <text evidence="1">Might act as an E3 ubiquitin-protein ligase, or as part of E3 complex, which accepts ubiquitin from specific E2 ubiquitin-conjugating enzymes and then transfers it to substrates.</text>
</comment>
<evidence type="ECO:0000259" key="12">
    <source>
        <dbReference type="PROSITE" id="PS50089"/>
    </source>
</evidence>
<keyword evidence="11" id="KW-0472">Membrane</keyword>
<keyword evidence="4" id="KW-0479">Metal-binding</keyword>
<accession>A0A444WY09</accession>
<evidence type="ECO:0000256" key="6">
    <source>
        <dbReference type="ARBA" id="ARBA00022771"/>
    </source>
</evidence>
<keyword evidence="8" id="KW-0862">Zinc</keyword>
<evidence type="ECO:0000313" key="14">
    <source>
        <dbReference type="EMBL" id="RYQ82301.1"/>
    </source>
</evidence>
<feature type="domain" description="RING-type" evidence="13">
    <location>
        <begin position="107"/>
        <end position="319"/>
    </location>
</feature>
<protein>
    <recommendedName>
        <fullName evidence="16">RING-type domain-containing protein</fullName>
    </recommendedName>
</protein>
<feature type="compositionally biased region" description="Low complexity" evidence="10">
    <location>
        <begin position="48"/>
        <end position="65"/>
    </location>
</feature>
<dbReference type="GO" id="GO:0004842">
    <property type="term" value="F:ubiquitin-protein transferase activity"/>
    <property type="evidence" value="ECO:0007669"/>
    <property type="project" value="InterPro"/>
</dbReference>
<evidence type="ECO:0000256" key="10">
    <source>
        <dbReference type="SAM" id="MobiDB-lite"/>
    </source>
</evidence>
<dbReference type="GO" id="GO:0016567">
    <property type="term" value="P:protein ubiquitination"/>
    <property type="evidence" value="ECO:0007669"/>
    <property type="project" value="InterPro"/>
</dbReference>
<keyword evidence="7" id="KW-0833">Ubl conjugation pathway</keyword>
<feature type="transmembrane region" description="Helical" evidence="11">
    <location>
        <begin position="285"/>
        <end position="305"/>
    </location>
</feature>
<dbReference type="GO" id="GO:0008270">
    <property type="term" value="F:zinc ion binding"/>
    <property type="evidence" value="ECO:0007669"/>
    <property type="project" value="UniProtKB-KW"/>
</dbReference>
<gene>
    <name evidence="14" type="ORF">Ahy_B10g100893</name>
</gene>
<evidence type="ECO:0000256" key="8">
    <source>
        <dbReference type="ARBA" id="ARBA00022833"/>
    </source>
</evidence>
<evidence type="ECO:0000256" key="7">
    <source>
        <dbReference type="ARBA" id="ARBA00022786"/>
    </source>
</evidence>
<dbReference type="InterPro" id="IPR031127">
    <property type="entry name" value="E3_UB_ligase_RBR"/>
</dbReference>
<keyword evidence="5" id="KW-0677">Repeat</keyword>
<dbReference type="PROSITE" id="PS00518">
    <property type="entry name" value="ZF_RING_1"/>
    <property type="match status" value="1"/>
</dbReference>
<comment type="similarity">
    <text evidence="2">Belongs to the RBR family. Ariadne subfamily.</text>
</comment>
<evidence type="ECO:0000256" key="9">
    <source>
        <dbReference type="PROSITE-ProRule" id="PRU00175"/>
    </source>
</evidence>
<dbReference type="FunFam" id="3.30.40.10:FF:000230">
    <property type="entry name" value="RBR-type E3 ubiquitin transferase"/>
    <property type="match status" value="1"/>
</dbReference>
<keyword evidence="11" id="KW-1133">Transmembrane helix</keyword>
<keyword evidence="6 9" id="KW-0863">Zinc-finger</keyword>
<evidence type="ECO:0000256" key="11">
    <source>
        <dbReference type="SAM" id="Phobius"/>
    </source>
</evidence>
<keyword evidence="11" id="KW-0812">Transmembrane</keyword>
<evidence type="ECO:0000256" key="3">
    <source>
        <dbReference type="ARBA" id="ARBA00022679"/>
    </source>
</evidence>
<dbReference type="AlphaFoldDB" id="A0A444WY09"/>
<evidence type="ECO:0000256" key="5">
    <source>
        <dbReference type="ARBA" id="ARBA00022737"/>
    </source>
</evidence>
<evidence type="ECO:0000259" key="13">
    <source>
        <dbReference type="PROSITE" id="PS51873"/>
    </source>
</evidence>
<dbReference type="EMBL" id="SDMP01000020">
    <property type="protein sequence ID" value="RYQ82301.1"/>
    <property type="molecule type" value="Genomic_DNA"/>
</dbReference>
<evidence type="ECO:0000313" key="15">
    <source>
        <dbReference type="Proteomes" id="UP000289738"/>
    </source>
</evidence>
<feature type="region of interest" description="Disordered" evidence="10">
    <location>
        <begin position="48"/>
        <end position="78"/>
    </location>
</feature>
<feature type="compositionally biased region" description="Polar residues" evidence="10">
    <location>
        <begin position="66"/>
        <end position="78"/>
    </location>
</feature>
<dbReference type="InterPro" id="IPR017907">
    <property type="entry name" value="Znf_RING_CS"/>
</dbReference>
<comment type="caution">
    <text evidence="14">The sequence shown here is derived from an EMBL/GenBank/DDBJ whole genome shotgun (WGS) entry which is preliminary data.</text>
</comment>
<evidence type="ECO:0008006" key="16">
    <source>
        <dbReference type="Google" id="ProtNLM"/>
    </source>
</evidence>
<evidence type="ECO:0000256" key="1">
    <source>
        <dbReference type="ARBA" id="ARBA00003976"/>
    </source>
</evidence>
<feature type="domain" description="RING-type" evidence="12">
    <location>
        <begin position="111"/>
        <end position="159"/>
    </location>
</feature>
<keyword evidence="3" id="KW-0808">Transferase</keyword>
<dbReference type="STRING" id="3818.A0A444WY09"/>
<dbReference type="InterPro" id="IPR001841">
    <property type="entry name" value="Znf_RING"/>
</dbReference>
<dbReference type="InterPro" id="IPR013083">
    <property type="entry name" value="Znf_RING/FYVE/PHD"/>
</dbReference>
<name>A0A444WY09_ARAHY</name>
<dbReference type="Gene3D" id="1.20.120.1750">
    <property type="match status" value="1"/>
</dbReference>
<dbReference type="InterPro" id="IPR044066">
    <property type="entry name" value="TRIAD_supradom"/>
</dbReference>
<proteinExistence type="inferred from homology"/>
<dbReference type="PROSITE" id="PS50089">
    <property type="entry name" value="ZF_RING_2"/>
    <property type="match status" value="1"/>
</dbReference>
<keyword evidence="15" id="KW-1185">Reference proteome</keyword>
<dbReference type="PROSITE" id="PS51873">
    <property type="entry name" value="TRIAD"/>
    <property type="match status" value="1"/>
</dbReference>
<dbReference type="SUPFAM" id="SSF57850">
    <property type="entry name" value="RING/U-box"/>
    <property type="match status" value="2"/>
</dbReference>
<evidence type="ECO:0000256" key="4">
    <source>
        <dbReference type="ARBA" id="ARBA00022723"/>
    </source>
</evidence>